<sequence length="40" mass="4508">MCSYTYCSLRVMGDLNERVSLQATPQQAPPESMKARMSVQ</sequence>
<name>A0A0E9P6G1_ANGAN</name>
<dbReference type="AlphaFoldDB" id="A0A0E9P6G1"/>
<organism evidence="2">
    <name type="scientific">Anguilla anguilla</name>
    <name type="common">European freshwater eel</name>
    <name type="synonym">Muraena anguilla</name>
    <dbReference type="NCBI Taxonomy" id="7936"/>
    <lineage>
        <taxon>Eukaryota</taxon>
        <taxon>Metazoa</taxon>
        <taxon>Chordata</taxon>
        <taxon>Craniata</taxon>
        <taxon>Vertebrata</taxon>
        <taxon>Euteleostomi</taxon>
        <taxon>Actinopterygii</taxon>
        <taxon>Neopterygii</taxon>
        <taxon>Teleostei</taxon>
        <taxon>Anguilliformes</taxon>
        <taxon>Anguillidae</taxon>
        <taxon>Anguilla</taxon>
    </lineage>
</organism>
<accession>A0A0E9P6G1</accession>
<reference evidence="2" key="2">
    <citation type="journal article" date="2015" name="Fish Shellfish Immunol.">
        <title>Early steps in the European eel (Anguilla anguilla)-Vibrio vulnificus interaction in the gills: Role of the RtxA13 toxin.</title>
        <authorList>
            <person name="Callol A."/>
            <person name="Pajuelo D."/>
            <person name="Ebbesson L."/>
            <person name="Teles M."/>
            <person name="MacKenzie S."/>
            <person name="Amaro C."/>
        </authorList>
    </citation>
    <scope>NUCLEOTIDE SEQUENCE</scope>
</reference>
<reference evidence="2" key="1">
    <citation type="submission" date="2014-11" db="EMBL/GenBank/DDBJ databases">
        <authorList>
            <person name="Amaro Gonzalez C."/>
        </authorList>
    </citation>
    <scope>NUCLEOTIDE SEQUENCE</scope>
</reference>
<feature type="region of interest" description="Disordered" evidence="1">
    <location>
        <begin position="21"/>
        <end position="40"/>
    </location>
</feature>
<protein>
    <submittedName>
        <fullName evidence="2">Uncharacterized protein</fullName>
    </submittedName>
</protein>
<dbReference type="EMBL" id="GBXM01108902">
    <property type="protein sequence ID" value="JAG99674.1"/>
    <property type="molecule type" value="Transcribed_RNA"/>
</dbReference>
<evidence type="ECO:0000313" key="2">
    <source>
        <dbReference type="EMBL" id="JAG99674.1"/>
    </source>
</evidence>
<proteinExistence type="predicted"/>
<evidence type="ECO:0000256" key="1">
    <source>
        <dbReference type="SAM" id="MobiDB-lite"/>
    </source>
</evidence>